<dbReference type="AlphaFoldDB" id="E5YAF9"/>
<feature type="chain" id="PRO_5003201099" description="Zinc resistance-associated protein" evidence="1">
    <location>
        <begin position="26"/>
        <end position="158"/>
    </location>
</feature>
<accession>E5YAF9</accession>
<dbReference type="STRING" id="563192.HMPREF0179_03180"/>
<dbReference type="GeneID" id="78084433"/>
<proteinExistence type="predicted"/>
<dbReference type="OrthoDB" id="5471872at2"/>
<dbReference type="eggNOG" id="COG3678">
    <property type="taxonomic scope" value="Bacteria"/>
</dbReference>
<dbReference type="InterPro" id="IPR025961">
    <property type="entry name" value="Metal_resist"/>
</dbReference>
<gene>
    <name evidence="2" type="ORF">HMPREF0179_03180</name>
</gene>
<reference evidence="2 3" key="1">
    <citation type="submission" date="2010-10" db="EMBL/GenBank/DDBJ databases">
        <authorList>
            <consortium name="The Broad Institute Genome Sequencing Platform"/>
            <person name="Ward D."/>
            <person name="Earl A."/>
            <person name="Feldgarden M."/>
            <person name="Young S.K."/>
            <person name="Gargeya S."/>
            <person name="Zeng Q."/>
            <person name="Alvarado L."/>
            <person name="Berlin A."/>
            <person name="Bochicchio J."/>
            <person name="Chapman S.B."/>
            <person name="Chen Z."/>
            <person name="Freedman E."/>
            <person name="Gellesch M."/>
            <person name="Goldberg J."/>
            <person name="Griggs A."/>
            <person name="Gujja S."/>
            <person name="Heilman E."/>
            <person name="Heiman D."/>
            <person name="Howarth C."/>
            <person name="Mehta T."/>
            <person name="Neiman D."/>
            <person name="Pearson M."/>
            <person name="Roberts A."/>
            <person name="Saif S."/>
            <person name="Shea T."/>
            <person name="Shenoy N."/>
            <person name="Sisk P."/>
            <person name="Stolte C."/>
            <person name="Sykes S."/>
            <person name="White J."/>
            <person name="Yandava C."/>
            <person name="Allen-Vercoe E."/>
            <person name="Sibley C."/>
            <person name="Ambrose C.E."/>
            <person name="Strauss J."/>
            <person name="Daigneault M."/>
            <person name="Haas B."/>
            <person name="Nusbaum C."/>
            <person name="Birren B."/>
        </authorList>
    </citation>
    <scope>NUCLEOTIDE SEQUENCE [LARGE SCALE GENOMIC DNA]</scope>
    <source>
        <strain evidence="2 3">3_1_6</strain>
    </source>
</reference>
<name>E5YAF9_BILW3</name>
<reference evidence="2 3" key="2">
    <citation type="submission" date="2013-04" db="EMBL/GenBank/DDBJ databases">
        <title>The Genome Sequence of Bilophila wadsworthia 3_1_6.</title>
        <authorList>
            <consortium name="The Broad Institute Genomics Platform"/>
            <person name="Earl A."/>
            <person name="Ward D."/>
            <person name="Feldgarden M."/>
            <person name="Gevers D."/>
            <person name="Sibley C."/>
            <person name="Strauss J."/>
            <person name="Allen-Vercoe E."/>
            <person name="Walker B."/>
            <person name="Young S."/>
            <person name="Zeng Q."/>
            <person name="Gargeya S."/>
            <person name="Fitzgerald M."/>
            <person name="Haas B."/>
            <person name="Abouelleil A."/>
            <person name="Allen A.W."/>
            <person name="Alvarado L."/>
            <person name="Arachchi H.M."/>
            <person name="Berlin A.M."/>
            <person name="Chapman S.B."/>
            <person name="Gainer-Dewar J."/>
            <person name="Goldberg J."/>
            <person name="Griggs A."/>
            <person name="Gujja S."/>
            <person name="Hansen M."/>
            <person name="Howarth C."/>
            <person name="Imamovic A."/>
            <person name="Ireland A."/>
            <person name="Larimer J."/>
            <person name="McCowan C."/>
            <person name="Murphy C."/>
            <person name="Pearson M."/>
            <person name="Poon T.W."/>
            <person name="Priest M."/>
            <person name="Roberts A."/>
            <person name="Saif S."/>
            <person name="Shea T."/>
            <person name="Sisk P."/>
            <person name="Sykes S."/>
            <person name="Wortman J."/>
            <person name="Nusbaum C."/>
            <person name="Birren B."/>
        </authorList>
    </citation>
    <scope>NUCLEOTIDE SEQUENCE [LARGE SCALE GENOMIC DNA]</scope>
    <source>
        <strain evidence="2 3">3_1_6</strain>
    </source>
</reference>
<dbReference type="RefSeq" id="WP_005029705.1">
    <property type="nucleotide sequence ID" value="NZ_KE150238.1"/>
</dbReference>
<feature type="signal peptide" evidence="1">
    <location>
        <begin position="1"/>
        <end position="25"/>
    </location>
</feature>
<dbReference type="HOGENOM" id="CLU_1501217_0_0_7"/>
<organism evidence="2 3">
    <name type="scientific">Bilophila wadsworthia (strain 3_1_6)</name>
    <dbReference type="NCBI Taxonomy" id="563192"/>
    <lineage>
        <taxon>Bacteria</taxon>
        <taxon>Pseudomonadati</taxon>
        <taxon>Thermodesulfobacteriota</taxon>
        <taxon>Desulfovibrionia</taxon>
        <taxon>Desulfovibrionales</taxon>
        <taxon>Desulfovibrionaceae</taxon>
        <taxon>Bilophila</taxon>
    </lineage>
</organism>
<evidence type="ECO:0000313" key="3">
    <source>
        <dbReference type="Proteomes" id="UP000006034"/>
    </source>
</evidence>
<keyword evidence="3" id="KW-1185">Reference proteome</keyword>
<dbReference type="Gene3D" id="1.20.120.1490">
    <property type="match status" value="1"/>
</dbReference>
<keyword evidence="1" id="KW-0732">Signal</keyword>
<dbReference type="Proteomes" id="UP000006034">
    <property type="component" value="Unassembled WGS sequence"/>
</dbReference>
<evidence type="ECO:0008006" key="4">
    <source>
        <dbReference type="Google" id="ProtNLM"/>
    </source>
</evidence>
<sequence>MKTRALIAAFALSAIVLGSGVSAFAYNGYHNYGNHAGMYAVSPENQGAYDAMMKDYYSRVSPIQDKLNAKGIELDALSRNPNAKPETISKLANEVAELRSQLRAERMTLGDKMEKELGVQPGRGMMGNGMGYHNGGRHGGGHGGHGGHGGGYGSNCNY</sequence>
<evidence type="ECO:0000256" key="1">
    <source>
        <dbReference type="SAM" id="SignalP"/>
    </source>
</evidence>
<comment type="caution">
    <text evidence="2">The sequence shown here is derived from an EMBL/GenBank/DDBJ whole genome shotgun (WGS) entry which is preliminary data.</text>
</comment>
<evidence type="ECO:0000313" key="2">
    <source>
        <dbReference type="EMBL" id="EFV42971.1"/>
    </source>
</evidence>
<dbReference type="EMBL" id="ADCP02000001">
    <property type="protein sequence ID" value="EFV42971.1"/>
    <property type="molecule type" value="Genomic_DNA"/>
</dbReference>
<dbReference type="Pfam" id="PF13801">
    <property type="entry name" value="Metal_resist"/>
    <property type="match status" value="1"/>
</dbReference>
<protein>
    <recommendedName>
        <fullName evidence="4">Zinc resistance-associated protein</fullName>
    </recommendedName>
</protein>